<keyword evidence="4 7" id="KW-0812">Transmembrane</keyword>
<dbReference type="GO" id="GO:0005886">
    <property type="term" value="C:plasma membrane"/>
    <property type="evidence" value="ECO:0007669"/>
    <property type="project" value="UniProtKB-SubCell"/>
</dbReference>
<feature type="transmembrane region" description="Helical" evidence="7">
    <location>
        <begin position="101"/>
        <end position="120"/>
    </location>
</feature>
<evidence type="ECO:0000256" key="2">
    <source>
        <dbReference type="ARBA" id="ARBA00022475"/>
    </source>
</evidence>
<dbReference type="Proteomes" id="UP000250928">
    <property type="component" value="Unassembled WGS sequence"/>
</dbReference>
<evidence type="ECO:0000313" key="9">
    <source>
        <dbReference type="EMBL" id="PUE01259.1"/>
    </source>
</evidence>
<reference evidence="8 10" key="1">
    <citation type="submission" date="2017-02" db="EMBL/GenBank/DDBJ databases">
        <title>Novel co-symbiosis in the unique lucinid bivalve Phacoides pectinatus.</title>
        <authorList>
            <person name="Lim S.J."/>
            <person name="Davis B.G."/>
            <person name="Gill D.E."/>
            <person name="Engel A.S."/>
            <person name="Anderson L.C."/>
            <person name="Campbell B.J."/>
        </authorList>
    </citation>
    <scope>NUCLEOTIDE SEQUENCE [LARGE SCALE GENOMIC DNA]</scope>
    <source>
        <strain evidence="8">LUC13016_P6</strain>
    </source>
</reference>
<evidence type="ECO:0000313" key="11">
    <source>
        <dbReference type="Proteomes" id="UP000250928"/>
    </source>
</evidence>
<comment type="similarity">
    <text evidence="7">Belongs to the UPF0761 family.</text>
</comment>
<evidence type="ECO:0000256" key="7">
    <source>
        <dbReference type="HAMAP-Rule" id="MF_00672"/>
    </source>
</evidence>
<dbReference type="EMBL" id="MUIE01000158">
    <property type="protein sequence ID" value="OQX35631.1"/>
    <property type="molecule type" value="Genomic_DNA"/>
</dbReference>
<feature type="transmembrane region" description="Helical" evidence="7">
    <location>
        <begin position="141"/>
        <end position="165"/>
    </location>
</feature>
<dbReference type="PANTHER" id="PTHR30213">
    <property type="entry name" value="INNER MEMBRANE PROTEIN YHJD"/>
    <property type="match status" value="1"/>
</dbReference>
<evidence type="ECO:0000256" key="1">
    <source>
        <dbReference type="ARBA" id="ARBA00004651"/>
    </source>
</evidence>
<evidence type="ECO:0000256" key="3">
    <source>
        <dbReference type="ARBA" id="ARBA00022519"/>
    </source>
</evidence>
<organism evidence="8 10">
    <name type="scientific">Candidatus Sedimenticola endophacoides</name>
    <dbReference type="NCBI Taxonomy" id="2548426"/>
    <lineage>
        <taxon>Bacteria</taxon>
        <taxon>Pseudomonadati</taxon>
        <taxon>Pseudomonadota</taxon>
        <taxon>Gammaproteobacteria</taxon>
        <taxon>Chromatiales</taxon>
        <taxon>Sedimenticolaceae</taxon>
        <taxon>Sedimenticola</taxon>
    </lineage>
</organism>
<protein>
    <recommendedName>
        <fullName evidence="7">UPF0761 membrane protein B0D84_02220</fullName>
    </recommendedName>
</protein>
<name>A0A657PPI8_9GAMM</name>
<dbReference type="EMBL" id="PQCO01000204">
    <property type="protein sequence ID" value="PUE01259.1"/>
    <property type="molecule type" value="Genomic_DNA"/>
</dbReference>
<accession>A0A657PPI8</accession>
<keyword evidence="5 7" id="KW-1133">Transmembrane helix</keyword>
<keyword evidence="3" id="KW-0997">Cell inner membrane</keyword>
<evidence type="ECO:0000256" key="5">
    <source>
        <dbReference type="ARBA" id="ARBA00022989"/>
    </source>
</evidence>
<dbReference type="InterPro" id="IPR023679">
    <property type="entry name" value="UPF0761_bac"/>
</dbReference>
<feature type="transmembrane region" description="Helical" evidence="7">
    <location>
        <begin position="185"/>
        <end position="203"/>
    </location>
</feature>
<keyword evidence="10" id="KW-1185">Reference proteome</keyword>
<evidence type="ECO:0000313" key="8">
    <source>
        <dbReference type="EMBL" id="OQX35631.1"/>
    </source>
</evidence>
<comment type="caution">
    <text evidence="8">The sequence shown here is derived from an EMBL/GenBank/DDBJ whole genome shotgun (WGS) entry which is preliminary data.</text>
</comment>
<reference evidence="9 11" key="2">
    <citation type="submission" date="2018-01" db="EMBL/GenBank/DDBJ databases">
        <title>Novel co-symbiosis in the lucinid bivalve Phacoides pectinatus.</title>
        <authorList>
            <person name="Lim S.J."/>
            <person name="Davis B.G."/>
            <person name="Gill D.E."/>
            <person name="Engel A.S."/>
            <person name="Anderson L.C."/>
            <person name="Campbell B.J."/>
        </authorList>
    </citation>
    <scope>NUCLEOTIDE SEQUENCE [LARGE SCALE GENOMIC DNA]</scope>
    <source>
        <strain evidence="9">N3_P5</strain>
    </source>
</reference>
<dbReference type="AlphaFoldDB" id="A0A657PPI8"/>
<dbReference type="InterPro" id="IPR017039">
    <property type="entry name" value="Virul_fac_BrkB"/>
</dbReference>
<evidence type="ECO:0000256" key="6">
    <source>
        <dbReference type="ARBA" id="ARBA00023136"/>
    </source>
</evidence>
<gene>
    <name evidence="8" type="ORF">B0D84_02220</name>
    <name evidence="9" type="ORF">C3L24_08265</name>
</gene>
<comment type="caution">
    <text evidence="7">Lacks conserved residue(s) required for the propagation of feature annotation.</text>
</comment>
<dbReference type="PANTHER" id="PTHR30213:SF0">
    <property type="entry name" value="UPF0761 MEMBRANE PROTEIN YIHY"/>
    <property type="match status" value="1"/>
</dbReference>
<feature type="transmembrane region" description="Helical" evidence="7">
    <location>
        <begin position="243"/>
        <end position="269"/>
    </location>
</feature>
<comment type="subcellular location">
    <subcellularLocation>
        <location evidence="1 7">Cell membrane</location>
        <topology evidence="1 7">Multi-pass membrane protein</topology>
    </subcellularLocation>
</comment>
<keyword evidence="6 7" id="KW-0472">Membrane</keyword>
<feature type="transmembrane region" description="Helical" evidence="7">
    <location>
        <begin position="36"/>
        <end position="61"/>
    </location>
</feature>
<keyword evidence="2 7" id="KW-1003">Cell membrane</keyword>
<evidence type="ECO:0000313" key="10">
    <source>
        <dbReference type="Proteomes" id="UP000243361"/>
    </source>
</evidence>
<dbReference type="Pfam" id="PF03631">
    <property type="entry name" value="Virul_fac_BrkB"/>
    <property type="match status" value="1"/>
</dbReference>
<sequence length="420" mass="46423">MSERARIHLAGWVVRSRHFLRLLLSRFVEDQGLPNAAALTYTTLLSLVPLMTVTLAVFAAFPVSDRVADEIQDFLFENFVPTSGEVLEQYLQQFSAKASRLSGAGFAFLVVVALMMMGNIDRAFNTIWRVRKKRGPLNTFMVYWAILSLGPILMGVSVAVTSYIVSIPLFSDVTESFGVGRRLLGLTPVLASAFAFTLLYTVVPNRSVPVRHALAGGLLAAILFESAKRGFALYLTHFPTYEAIYGALAVIPIFLIWIYLSWIVTLLGAEFTYCLGIFHDEARASERGRGDAMLLAYRILGRLWQAQQRGEAQALESLSRGLGGVAEERLEGLLEQLRQARLVLRTDSGEWALARDLSEVTLLDLYHARPFVLPHAELLAQSADGPGQALGRILGEAGSDLEARLSVDLERLYRTSQDTP</sequence>
<proteinExistence type="inferred from homology"/>
<evidence type="ECO:0000256" key="4">
    <source>
        <dbReference type="ARBA" id="ARBA00022692"/>
    </source>
</evidence>
<dbReference type="Proteomes" id="UP000243361">
    <property type="component" value="Unassembled WGS sequence"/>
</dbReference>
<dbReference type="NCBIfam" id="NF002457">
    <property type="entry name" value="PRK01637.1"/>
    <property type="match status" value="1"/>
</dbReference>
<dbReference type="NCBIfam" id="TIGR00765">
    <property type="entry name" value="yihY_not_rbn"/>
    <property type="match status" value="1"/>
</dbReference>
<dbReference type="HAMAP" id="MF_00672">
    <property type="entry name" value="UPF0761"/>
    <property type="match status" value="1"/>
</dbReference>